<dbReference type="SUPFAM" id="SSF50249">
    <property type="entry name" value="Nucleic acid-binding proteins"/>
    <property type="match status" value="1"/>
</dbReference>
<dbReference type="GO" id="GO:0003697">
    <property type="term" value="F:single-stranded DNA binding"/>
    <property type="evidence" value="ECO:0007669"/>
    <property type="project" value="InterPro"/>
</dbReference>
<dbReference type="PANTHER" id="PTHR10302:SF27">
    <property type="entry name" value="SINGLE-STRANDED DNA-BINDING PROTEIN"/>
    <property type="match status" value="1"/>
</dbReference>
<protein>
    <recommendedName>
        <fullName evidence="2">Single-stranded DNA-binding protein</fullName>
    </recommendedName>
</protein>
<dbReference type="Gene3D" id="2.40.50.140">
    <property type="entry name" value="Nucleic acid-binding proteins"/>
    <property type="match status" value="1"/>
</dbReference>
<keyword evidence="1 2" id="KW-0238">DNA-binding</keyword>
<dbReference type="InterPro" id="IPR000424">
    <property type="entry name" value="Primosome_PriB/ssb"/>
</dbReference>
<dbReference type="PIRSF" id="PIRSF002070">
    <property type="entry name" value="SSB"/>
    <property type="match status" value="1"/>
</dbReference>
<dbReference type="HAMAP" id="MF_00984">
    <property type="entry name" value="SSB"/>
    <property type="match status" value="1"/>
</dbReference>
<evidence type="ECO:0000256" key="2">
    <source>
        <dbReference type="PIRNR" id="PIRNR002070"/>
    </source>
</evidence>
<dbReference type="InterPro" id="IPR012340">
    <property type="entry name" value="NA-bd_OB-fold"/>
</dbReference>
<accession>A0A8S5R1M7</accession>
<dbReference type="GO" id="GO:0009295">
    <property type="term" value="C:nucleoid"/>
    <property type="evidence" value="ECO:0007669"/>
    <property type="project" value="TreeGrafter"/>
</dbReference>
<evidence type="ECO:0000313" key="3">
    <source>
        <dbReference type="EMBL" id="DAE24885.1"/>
    </source>
</evidence>
<dbReference type="CDD" id="cd04496">
    <property type="entry name" value="SSB_OBF"/>
    <property type="match status" value="1"/>
</dbReference>
<sequence>MINTVALTGRLTNHPEIKFTSTGKTYVRFSLAVNRNYKNGDGERESDFIRCILWGKAGEAFIKFTRKGSLIGVAGRLQTQNYEKDGRKVYVTEVIVENFALLESKEVTEARENNSIPNTQSNEVIEFSEDDLPF</sequence>
<organism evidence="3">
    <name type="scientific">Siphoviridae sp. cttJO12</name>
    <dbReference type="NCBI Taxonomy" id="2826492"/>
    <lineage>
        <taxon>Viruses</taxon>
        <taxon>Duplodnaviria</taxon>
        <taxon>Heunggongvirae</taxon>
        <taxon>Uroviricota</taxon>
        <taxon>Caudoviricetes</taxon>
    </lineage>
</organism>
<proteinExistence type="inferred from homology"/>
<reference evidence="3" key="1">
    <citation type="journal article" date="2021" name="Proc. Natl. Acad. Sci. U.S.A.">
        <title>A Catalog of Tens of Thousands of Viruses from Human Metagenomes Reveals Hidden Associations with Chronic Diseases.</title>
        <authorList>
            <person name="Tisza M.J."/>
            <person name="Buck C.B."/>
        </authorList>
    </citation>
    <scope>NUCLEOTIDE SEQUENCE</scope>
    <source>
        <strain evidence="3">CttJO12</strain>
    </source>
</reference>
<dbReference type="PANTHER" id="PTHR10302">
    <property type="entry name" value="SINGLE-STRANDED DNA-BINDING PROTEIN"/>
    <property type="match status" value="1"/>
</dbReference>
<dbReference type="GO" id="GO:0006260">
    <property type="term" value="P:DNA replication"/>
    <property type="evidence" value="ECO:0007669"/>
    <property type="project" value="InterPro"/>
</dbReference>
<dbReference type="EMBL" id="BK015787">
    <property type="protein sequence ID" value="DAE24885.1"/>
    <property type="molecule type" value="Genomic_DNA"/>
</dbReference>
<name>A0A8S5R1M7_9CAUD</name>
<dbReference type="Pfam" id="PF00436">
    <property type="entry name" value="SSB"/>
    <property type="match status" value="1"/>
</dbReference>
<dbReference type="InterPro" id="IPR011344">
    <property type="entry name" value="ssDNA-bd"/>
</dbReference>
<dbReference type="NCBIfam" id="TIGR00621">
    <property type="entry name" value="ssb"/>
    <property type="match status" value="1"/>
</dbReference>
<dbReference type="PROSITE" id="PS50935">
    <property type="entry name" value="SSB"/>
    <property type="match status" value="1"/>
</dbReference>
<evidence type="ECO:0000256" key="1">
    <source>
        <dbReference type="ARBA" id="ARBA00023125"/>
    </source>
</evidence>